<gene>
    <name evidence="1" type="ORF">STRMA_1611</name>
</gene>
<evidence type="ECO:0008006" key="3">
    <source>
        <dbReference type="Google" id="ProtNLM"/>
    </source>
</evidence>
<protein>
    <recommendedName>
        <fullName evidence="3">Extracellular protein</fullName>
    </recommendedName>
</protein>
<evidence type="ECO:0000313" key="2">
    <source>
        <dbReference type="Proteomes" id="UP000003573"/>
    </source>
</evidence>
<sequence length="41" mass="4887">MIMEELIQTIEKFLAHSDEKLDELAKINQSLRKDLVKEKEE</sequence>
<proteinExistence type="predicted"/>
<dbReference type="Proteomes" id="UP000003573">
    <property type="component" value="Unassembled WGS sequence"/>
</dbReference>
<dbReference type="InterPro" id="IPR049819">
    <property type="entry name" value="SP_0009-like"/>
</dbReference>
<keyword evidence="2" id="KW-1185">Reference proteome</keyword>
<name>G5JXK8_9STRE</name>
<dbReference type="EMBL" id="AEUW02000001">
    <property type="protein sequence ID" value="EHJ53259.1"/>
    <property type="molecule type" value="Genomic_DNA"/>
</dbReference>
<accession>G5JXK8</accession>
<reference evidence="1 2" key="1">
    <citation type="journal article" date="2014" name="Int. J. Syst. Evol. Microbiol.">
        <title>Phylogenomics and the dynamic genome evolution of the genus Streptococcus.</title>
        <authorList>
            <consortium name="The Broad Institute Genome Sequencing Platform"/>
            <person name="Richards V.P."/>
            <person name="Palmer S.R."/>
            <person name="Pavinski Bitar P.D."/>
            <person name="Qin X."/>
            <person name="Weinstock G.M."/>
            <person name="Highlander S.K."/>
            <person name="Town C.D."/>
            <person name="Burne R.A."/>
            <person name="Stanhope M.J."/>
        </authorList>
    </citation>
    <scope>NUCLEOTIDE SEQUENCE [LARGE SCALE GENOMIC DNA]</scope>
    <source>
        <strain evidence="1 2">NCTC 11558</strain>
    </source>
</reference>
<comment type="caution">
    <text evidence="1">The sequence shown here is derived from an EMBL/GenBank/DDBJ whole genome shotgun (WGS) entry which is preliminary data.</text>
</comment>
<dbReference type="AlphaFoldDB" id="G5JXK8"/>
<evidence type="ECO:0000313" key="1">
    <source>
        <dbReference type="EMBL" id="EHJ53259.1"/>
    </source>
</evidence>
<organism evidence="1 2">
    <name type="scientific">Streptococcus macacae NCTC 11558</name>
    <dbReference type="NCBI Taxonomy" id="764298"/>
    <lineage>
        <taxon>Bacteria</taxon>
        <taxon>Bacillati</taxon>
        <taxon>Bacillota</taxon>
        <taxon>Bacilli</taxon>
        <taxon>Lactobacillales</taxon>
        <taxon>Streptococcaceae</taxon>
        <taxon>Streptococcus</taxon>
    </lineage>
</organism>
<dbReference type="NCBIfam" id="NF040896">
    <property type="entry name" value="SP_0009_fam"/>
    <property type="match status" value="1"/>
</dbReference>